<sequence length="74" mass="8946">MTKMKRRKMKVQRKKQSQQIPSKLNHQMAQMKQKEPLNLPNSIHMFFGHHYYFPGLFMTCKNVCIIVFFKESEV</sequence>
<dbReference type="AlphaFoldDB" id="A0A0B7BIQ5"/>
<feature type="compositionally biased region" description="Basic residues" evidence="1">
    <location>
        <begin position="1"/>
        <end position="16"/>
    </location>
</feature>
<organism evidence="2">
    <name type="scientific">Arion vulgaris</name>
    <dbReference type="NCBI Taxonomy" id="1028688"/>
    <lineage>
        <taxon>Eukaryota</taxon>
        <taxon>Metazoa</taxon>
        <taxon>Spiralia</taxon>
        <taxon>Lophotrochozoa</taxon>
        <taxon>Mollusca</taxon>
        <taxon>Gastropoda</taxon>
        <taxon>Heterobranchia</taxon>
        <taxon>Euthyneura</taxon>
        <taxon>Panpulmonata</taxon>
        <taxon>Eupulmonata</taxon>
        <taxon>Stylommatophora</taxon>
        <taxon>Helicina</taxon>
        <taxon>Arionoidea</taxon>
        <taxon>Arionidae</taxon>
        <taxon>Arion</taxon>
    </lineage>
</organism>
<proteinExistence type="predicted"/>
<gene>
    <name evidence="2" type="primary">ORF187071</name>
</gene>
<dbReference type="EMBL" id="HACG01045331">
    <property type="protein sequence ID" value="CEK92196.1"/>
    <property type="molecule type" value="Transcribed_RNA"/>
</dbReference>
<name>A0A0B7BIQ5_9EUPU</name>
<reference evidence="2" key="1">
    <citation type="submission" date="2014-12" db="EMBL/GenBank/DDBJ databases">
        <title>Insight into the proteome of Arion vulgaris.</title>
        <authorList>
            <person name="Aradska J."/>
            <person name="Bulat T."/>
            <person name="Smidak R."/>
            <person name="Sarate P."/>
            <person name="Gangsoo J."/>
            <person name="Sialana F."/>
            <person name="Bilban M."/>
            <person name="Lubec G."/>
        </authorList>
    </citation>
    <scope>NUCLEOTIDE SEQUENCE</scope>
    <source>
        <tissue evidence="2">Skin</tissue>
    </source>
</reference>
<evidence type="ECO:0000256" key="1">
    <source>
        <dbReference type="SAM" id="MobiDB-lite"/>
    </source>
</evidence>
<accession>A0A0B7BIQ5</accession>
<protein>
    <submittedName>
        <fullName evidence="2">Uncharacterized protein</fullName>
    </submittedName>
</protein>
<evidence type="ECO:0000313" key="2">
    <source>
        <dbReference type="EMBL" id="CEK92196.1"/>
    </source>
</evidence>
<feature type="region of interest" description="Disordered" evidence="1">
    <location>
        <begin position="1"/>
        <end position="24"/>
    </location>
</feature>